<keyword evidence="2" id="KW-1185">Reference proteome</keyword>
<gene>
    <name evidence="1" type="ORF">M0R45_020391</name>
</gene>
<proteinExistence type="predicted"/>
<dbReference type="EMBL" id="JBEDUW010000004">
    <property type="protein sequence ID" value="KAK9933187.1"/>
    <property type="molecule type" value="Genomic_DNA"/>
</dbReference>
<organism evidence="1 2">
    <name type="scientific">Rubus argutus</name>
    <name type="common">Southern blackberry</name>
    <dbReference type="NCBI Taxonomy" id="59490"/>
    <lineage>
        <taxon>Eukaryota</taxon>
        <taxon>Viridiplantae</taxon>
        <taxon>Streptophyta</taxon>
        <taxon>Embryophyta</taxon>
        <taxon>Tracheophyta</taxon>
        <taxon>Spermatophyta</taxon>
        <taxon>Magnoliopsida</taxon>
        <taxon>eudicotyledons</taxon>
        <taxon>Gunneridae</taxon>
        <taxon>Pentapetalae</taxon>
        <taxon>rosids</taxon>
        <taxon>fabids</taxon>
        <taxon>Rosales</taxon>
        <taxon>Rosaceae</taxon>
        <taxon>Rosoideae</taxon>
        <taxon>Rosoideae incertae sedis</taxon>
        <taxon>Rubus</taxon>
    </lineage>
</organism>
<sequence>MVESSRGRDERRLGLVVIGSSVSALRGQGRWLIMVEVGDGEQEVWGQIDDADWVVAGLLHGGDDSRWDDSGLVWDGLITGFDGGSWIEAGQRGCGGGGDGELLMVIAVNCGGGAYCRRW</sequence>
<name>A0AAW1X915_RUBAR</name>
<protein>
    <submittedName>
        <fullName evidence="1">Uncharacterized protein</fullName>
    </submittedName>
</protein>
<evidence type="ECO:0000313" key="2">
    <source>
        <dbReference type="Proteomes" id="UP001457282"/>
    </source>
</evidence>
<dbReference type="AlphaFoldDB" id="A0AAW1X915"/>
<comment type="caution">
    <text evidence="1">The sequence shown here is derived from an EMBL/GenBank/DDBJ whole genome shotgun (WGS) entry which is preliminary data.</text>
</comment>
<evidence type="ECO:0000313" key="1">
    <source>
        <dbReference type="EMBL" id="KAK9933187.1"/>
    </source>
</evidence>
<accession>A0AAW1X915</accession>
<dbReference type="Proteomes" id="UP001457282">
    <property type="component" value="Unassembled WGS sequence"/>
</dbReference>
<reference evidence="1 2" key="1">
    <citation type="journal article" date="2023" name="G3 (Bethesda)">
        <title>A chromosome-length genome assembly and annotation of blackberry (Rubus argutus, cv. 'Hillquist').</title>
        <authorList>
            <person name="Bruna T."/>
            <person name="Aryal R."/>
            <person name="Dudchenko O."/>
            <person name="Sargent D.J."/>
            <person name="Mead D."/>
            <person name="Buti M."/>
            <person name="Cavallini A."/>
            <person name="Hytonen T."/>
            <person name="Andres J."/>
            <person name="Pham M."/>
            <person name="Weisz D."/>
            <person name="Mascagni F."/>
            <person name="Usai G."/>
            <person name="Natali L."/>
            <person name="Bassil N."/>
            <person name="Fernandez G.E."/>
            <person name="Lomsadze A."/>
            <person name="Armour M."/>
            <person name="Olukolu B."/>
            <person name="Poorten T."/>
            <person name="Britton C."/>
            <person name="Davik J."/>
            <person name="Ashrafi H."/>
            <person name="Aiden E.L."/>
            <person name="Borodovsky M."/>
            <person name="Worthington M."/>
        </authorList>
    </citation>
    <scope>NUCLEOTIDE SEQUENCE [LARGE SCALE GENOMIC DNA]</scope>
    <source>
        <strain evidence="1">PI 553951</strain>
    </source>
</reference>